<protein>
    <submittedName>
        <fullName evidence="2">Uncharacterized protein</fullName>
    </submittedName>
</protein>
<accession>A0A9Q1EAI7</accession>
<evidence type="ECO:0000256" key="1">
    <source>
        <dbReference type="SAM" id="MobiDB-lite"/>
    </source>
</evidence>
<dbReference type="EMBL" id="JAINUF010000021">
    <property type="protein sequence ID" value="KAJ8335239.1"/>
    <property type="molecule type" value="Genomic_DNA"/>
</dbReference>
<comment type="caution">
    <text evidence="2">The sequence shown here is derived from an EMBL/GenBank/DDBJ whole genome shotgun (WGS) entry which is preliminary data.</text>
</comment>
<reference evidence="2" key="1">
    <citation type="journal article" date="2023" name="Science">
        <title>Genome structures resolve the early diversification of teleost fishes.</title>
        <authorList>
            <person name="Parey E."/>
            <person name="Louis A."/>
            <person name="Montfort J."/>
            <person name="Bouchez O."/>
            <person name="Roques C."/>
            <person name="Iampietro C."/>
            <person name="Lluch J."/>
            <person name="Castinel A."/>
            <person name="Donnadieu C."/>
            <person name="Desvignes T."/>
            <person name="Floi Bucao C."/>
            <person name="Jouanno E."/>
            <person name="Wen M."/>
            <person name="Mejri S."/>
            <person name="Dirks R."/>
            <person name="Jansen H."/>
            <person name="Henkel C."/>
            <person name="Chen W.J."/>
            <person name="Zahm M."/>
            <person name="Cabau C."/>
            <person name="Klopp C."/>
            <person name="Thompson A.W."/>
            <person name="Robinson-Rechavi M."/>
            <person name="Braasch I."/>
            <person name="Lecointre G."/>
            <person name="Bobe J."/>
            <person name="Postlethwait J.H."/>
            <person name="Berthelot C."/>
            <person name="Roest Crollius H."/>
            <person name="Guiguen Y."/>
        </authorList>
    </citation>
    <scope>NUCLEOTIDE SEQUENCE</scope>
    <source>
        <strain evidence="2">WJC10195</strain>
    </source>
</reference>
<dbReference type="Proteomes" id="UP001152622">
    <property type="component" value="Chromosome 21"/>
</dbReference>
<feature type="compositionally biased region" description="Low complexity" evidence="1">
    <location>
        <begin position="75"/>
        <end position="88"/>
    </location>
</feature>
<sequence>MPYRHHPLRRFPYAVPLLWVRGPPPNRSTATTPTADERRGVSREPGGPHSRPPEALSITLSQEGVWGPQGTRNNAETPPTSSSAQTTSEPWCLFKWAGQEGTREKKMGHFNPALNLCPGTSAHMLHVPSQLRWEARWPPKLKMQTVTVNLNLTPIDLSSVLMGLLAIPAATPIVELSALSLRKPRPPPPLSHARL</sequence>
<evidence type="ECO:0000313" key="2">
    <source>
        <dbReference type="EMBL" id="KAJ8335239.1"/>
    </source>
</evidence>
<gene>
    <name evidence="2" type="ORF">SKAU_G00408780</name>
</gene>
<feature type="region of interest" description="Disordered" evidence="1">
    <location>
        <begin position="19"/>
        <end position="88"/>
    </location>
</feature>
<dbReference type="AlphaFoldDB" id="A0A9Q1EAI7"/>
<organism evidence="2 3">
    <name type="scientific">Synaphobranchus kaupii</name>
    <name type="common">Kaup's arrowtooth eel</name>
    <dbReference type="NCBI Taxonomy" id="118154"/>
    <lineage>
        <taxon>Eukaryota</taxon>
        <taxon>Metazoa</taxon>
        <taxon>Chordata</taxon>
        <taxon>Craniata</taxon>
        <taxon>Vertebrata</taxon>
        <taxon>Euteleostomi</taxon>
        <taxon>Actinopterygii</taxon>
        <taxon>Neopterygii</taxon>
        <taxon>Teleostei</taxon>
        <taxon>Anguilliformes</taxon>
        <taxon>Synaphobranchidae</taxon>
        <taxon>Synaphobranchus</taxon>
    </lineage>
</organism>
<evidence type="ECO:0000313" key="3">
    <source>
        <dbReference type="Proteomes" id="UP001152622"/>
    </source>
</evidence>
<proteinExistence type="predicted"/>
<name>A0A9Q1EAI7_SYNKA</name>
<keyword evidence="3" id="KW-1185">Reference proteome</keyword>